<dbReference type="PANTHER" id="PTHR24128">
    <property type="entry name" value="HOMEOBOX PROTEIN WARIAI"/>
    <property type="match status" value="1"/>
</dbReference>
<keyword evidence="3" id="KW-1185">Reference proteome</keyword>
<dbReference type="PROSITE" id="PS50297">
    <property type="entry name" value="ANK_REP_REGION"/>
    <property type="match status" value="1"/>
</dbReference>
<sequence length="163" mass="17927">MVSTATPLHKASALGLNQDGLTPLHLASLMGNLEVLKELICLGKDLSSQGYIWETPLHCAAMMGKLEAMEELLGACPESAMSVTARDETPLHVAVIHNQFQAFKLLVEWVEKRDKLELINRKDYGGNTVLHLATSRRQYQACSMTCILSILVGDTEGINFQNC</sequence>
<dbReference type="SUPFAM" id="SSF48403">
    <property type="entry name" value="Ankyrin repeat"/>
    <property type="match status" value="1"/>
</dbReference>
<dbReference type="Pfam" id="PF00023">
    <property type="entry name" value="Ank"/>
    <property type="match status" value="1"/>
</dbReference>
<dbReference type="EMBL" id="CAUOFW020000692">
    <property type="protein sequence ID" value="CAK9135110.1"/>
    <property type="molecule type" value="Genomic_DNA"/>
</dbReference>
<keyword evidence="1" id="KW-0040">ANK repeat</keyword>
<protein>
    <submittedName>
        <fullName evidence="2">Uncharacterized protein</fullName>
    </submittedName>
</protein>
<name>A0ABC8QQX4_9AQUA</name>
<dbReference type="Pfam" id="PF12796">
    <property type="entry name" value="Ank_2"/>
    <property type="match status" value="1"/>
</dbReference>
<evidence type="ECO:0000256" key="1">
    <source>
        <dbReference type="PROSITE-ProRule" id="PRU00023"/>
    </source>
</evidence>
<organism evidence="2 3">
    <name type="scientific">Ilex paraguariensis</name>
    <name type="common">yerba mate</name>
    <dbReference type="NCBI Taxonomy" id="185542"/>
    <lineage>
        <taxon>Eukaryota</taxon>
        <taxon>Viridiplantae</taxon>
        <taxon>Streptophyta</taxon>
        <taxon>Embryophyta</taxon>
        <taxon>Tracheophyta</taxon>
        <taxon>Spermatophyta</taxon>
        <taxon>Magnoliopsida</taxon>
        <taxon>eudicotyledons</taxon>
        <taxon>Gunneridae</taxon>
        <taxon>Pentapetalae</taxon>
        <taxon>asterids</taxon>
        <taxon>campanulids</taxon>
        <taxon>Aquifoliales</taxon>
        <taxon>Aquifoliaceae</taxon>
        <taxon>Ilex</taxon>
    </lineage>
</organism>
<reference evidence="2 3" key="1">
    <citation type="submission" date="2024-02" db="EMBL/GenBank/DDBJ databases">
        <authorList>
            <person name="Vignale AGUSTIN F."/>
            <person name="Sosa J E."/>
            <person name="Modenutti C."/>
        </authorList>
    </citation>
    <scope>NUCLEOTIDE SEQUENCE [LARGE SCALE GENOMIC DNA]</scope>
</reference>
<dbReference type="Proteomes" id="UP001642360">
    <property type="component" value="Unassembled WGS sequence"/>
</dbReference>
<evidence type="ECO:0000313" key="3">
    <source>
        <dbReference type="Proteomes" id="UP001642360"/>
    </source>
</evidence>
<feature type="repeat" description="ANK" evidence="1">
    <location>
        <begin position="19"/>
        <end position="51"/>
    </location>
</feature>
<dbReference type="SMART" id="SM00248">
    <property type="entry name" value="ANK"/>
    <property type="match status" value="3"/>
</dbReference>
<dbReference type="PANTHER" id="PTHR24128:SF61">
    <property type="entry name" value="ANKYRIN REPEAT-CONTAINING PROTEIN BDA1-LIKE"/>
    <property type="match status" value="1"/>
</dbReference>
<gene>
    <name evidence="2" type="ORF">ILEXP_LOCUS2044</name>
</gene>
<dbReference type="InterPro" id="IPR036770">
    <property type="entry name" value="Ankyrin_rpt-contain_sf"/>
</dbReference>
<dbReference type="PROSITE" id="PS50088">
    <property type="entry name" value="ANK_REPEAT"/>
    <property type="match status" value="1"/>
</dbReference>
<comment type="caution">
    <text evidence="2">The sequence shown here is derived from an EMBL/GenBank/DDBJ whole genome shotgun (WGS) entry which is preliminary data.</text>
</comment>
<dbReference type="AlphaFoldDB" id="A0ABC8QQX4"/>
<dbReference type="InterPro" id="IPR002110">
    <property type="entry name" value="Ankyrin_rpt"/>
</dbReference>
<dbReference type="Gene3D" id="1.25.40.20">
    <property type="entry name" value="Ankyrin repeat-containing domain"/>
    <property type="match status" value="2"/>
</dbReference>
<evidence type="ECO:0000313" key="2">
    <source>
        <dbReference type="EMBL" id="CAK9135110.1"/>
    </source>
</evidence>
<accession>A0ABC8QQX4</accession>
<proteinExistence type="predicted"/>